<evidence type="ECO:0000256" key="5">
    <source>
        <dbReference type="ARBA" id="ARBA00022664"/>
    </source>
</evidence>
<feature type="domain" description="SDE2-like" evidence="11">
    <location>
        <begin position="90"/>
        <end position="202"/>
    </location>
</feature>
<feature type="compositionally biased region" description="Acidic residues" evidence="9">
    <location>
        <begin position="269"/>
        <end position="283"/>
    </location>
</feature>
<protein>
    <recommendedName>
        <fullName evidence="14">Sde2 N-terminal ubiquitin domain-containing protein</fullName>
    </recommendedName>
</protein>
<keyword evidence="8" id="KW-0131">Cell cycle</keyword>
<evidence type="ECO:0000256" key="6">
    <source>
        <dbReference type="ARBA" id="ARBA00023187"/>
    </source>
</evidence>
<evidence type="ECO:0000259" key="11">
    <source>
        <dbReference type="Pfam" id="PF22782"/>
    </source>
</evidence>
<keyword evidence="7" id="KW-0539">Nucleus</keyword>
<feature type="region of interest" description="Disordered" evidence="9">
    <location>
        <begin position="171"/>
        <end position="190"/>
    </location>
</feature>
<feature type="region of interest" description="Disordered" evidence="9">
    <location>
        <begin position="99"/>
        <end position="128"/>
    </location>
</feature>
<dbReference type="InterPro" id="IPR051421">
    <property type="entry name" value="RNA_Proc_DNA_Dmg_Regulator"/>
</dbReference>
<keyword evidence="6" id="KW-0508">mRNA splicing</keyword>
<keyword evidence="13" id="KW-1185">Reference proteome</keyword>
<dbReference type="Pfam" id="PF13019">
    <property type="entry name" value="Sde2_N_Ubi_yeast"/>
    <property type="match status" value="1"/>
</dbReference>
<dbReference type="PANTHER" id="PTHR12786">
    <property type="entry name" value="SPLICING FACTOR SF3A-RELATED"/>
    <property type="match status" value="1"/>
</dbReference>
<name>A0AAE8N3J8_9PEZI</name>
<keyword evidence="4" id="KW-0963">Cytoplasm</keyword>
<dbReference type="Pfam" id="PF22782">
    <property type="entry name" value="SDE2"/>
    <property type="match status" value="1"/>
</dbReference>
<comment type="caution">
    <text evidence="12">The sequence shown here is derived from an EMBL/GenBank/DDBJ whole genome shotgun (WGS) entry which is preliminary data.</text>
</comment>
<dbReference type="InterPro" id="IPR053822">
    <property type="entry name" value="SDE2-like_dom"/>
</dbReference>
<evidence type="ECO:0000259" key="10">
    <source>
        <dbReference type="Pfam" id="PF13019"/>
    </source>
</evidence>
<comment type="similarity">
    <text evidence="3">Belongs to the SDE2 family.</text>
</comment>
<dbReference type="AlphaFoldDB" id="A0AAE8N3J8"/>
<dbReference type="GO" id="GO:0005737">
    <property type="term" value="C:cytoplasm"/>
    <property type="evidence" value="ECO:0007669"/>
    <property type="project" value="UniProtKB-SubCell"/>
</dbReference>
<sequence length="283" mass="31174">MAQKDLNLLISSFAGLGLPQTLVLPVSRTDQVSDVWNRLRDELPPSCDRLLLTTASNRHLSPTSCAPVSTYTTTHNDEFLSLRLSAPLCGGKGGFGSQLRAAGGRMSSRKKRNQGDEDGSSRNLDGRRIRTVTEAKALAEYLAIKPEMEQREKEKRRERWEQIVEMAERREHEIKNGTGGRMDEKWVEDKEESVDMIRNAVQASMQSKNAGGRSVSTSSSVDSAAEESDGSAEKKDNSGSKASTPPSDLDGSDKGKGKEPEKPRTLFGFDEDDEFMSSDSEEE</sequence>
<accession>A0AAE8N3J8</accession>
<evidence type="ECO:0000313" key="12">
    <source>
        <dbReference type="EMBL" id="SPO05766.1"/>
    </source>
</evidence>
<dbReference type="GO" id="GO:0006397">
    <property type="term" value="P:mRNA processing"/>
    <property type="evidence" value="ECO:0007669"/>
    <property type="project" value="UniProtKB-KW"/>
</dbReference>
<dbReference type="GO" id="GO:0005634">
    <property type="term" value="C:nucleus"/>
    <property type="evidence" value="ECO:0007669"/>
    <property type="project" value="UniProtKB-SubCell"/>
</dbReference>
<proteinExistence type="inferred from homology"/>
<keyword evidence="5" id="KW-0507">mRNA processing</keyword>
<evidence type="ECO:0000313" key="13">
    <source>
        <dbReference type="Proteomes" id="UP001187682"/>
    </source>
</evidence>
<dbReference type="PANTHER" id="PTHR12786:SF1">
    <property type="entry name" value="SPLICING REGULATOR SDE2"/>
    <property type="match status" value="1"/>
</dbReference>
<comment type="subcellular location">
    <subcellularLocation>
        <location evidence="2">Cytoplasm</location>
    </subcellularLocation>
    <subcellularLocation>
        <location evidence="1">Nucleus</location>
    </subcellularLocation>
</comment>
<evidence type="ECO:0000256" key="8">
    <source>
        <dbReference type="ARBA" id="ARBA00023306"/>
    </source>
</evidence>
<dbReference type="InterPro" id="IPR024974">
    <property type="entry name" value="Sde2_N"/>
</dbReference>
<dbReference type="Proteomes" id="UP001187682">
    <property type="component" value="Unassembled WGS sequence"/>
</dbReference>
<feature type="compositionally biased region" description="Low complexity" evidence="9">
    <location>
        <begin position="210"/>
        <end position="223"/>
    </location>
</feature>
<evidence type="ECO:0000256" key="4">
    <source>
        <dbReference type="ARBA" id="ARBA00022490"/>
    </source>
</evidence>
<organism evidence="12 13">
    <name type="scientific">Cephalotrichum gorgonifer</name>
    <dbReference type="NCBI Taxonomy" id="2041049"/>
    <lineage>
        <taxon>Eukaryota</taxon>
        <taxon>Fungi</taxon>
        <taxon>Dikarya</taxon>
        <taxon>Ascomycota</taxon>
        <taxon>Pezizomycotina</taxon>
        <taxon>Sordariomycetes</taxon>
        <taxon>Hypocreomycetidae</taxon>
        <taxon>Microascales</taxon>
        <taxon>Microascaceae</taxon>
        <taxon>Cephalotrichum</taxon>
    </lineage>
</organism>
<evidence type="ECO:0000256" key="1">
    <source>
        <dbReference type="ARBA" id="ARBA00004123"/>
    </source>
</evidence>
<evidence type="ECO:0000256" key="2">
    <source>
        <dbReference type="ARBA" id="ARBA00004496"/>
    </source>
</evidence>
<gene>
    <name evidence="12" type="ORF">DNG_08453</name>
</gene>
<evidence type="ECO:0000256" key="3">
    <source>
        <dbReference type="ARBA" id="ARBA00008726"/>
    </source>
</evidence>
<evidence type="ECO:0008006" key="14">
    <source>
        <dbReference type="Google" id="ProtNLM"/>
    </source>
</evidence>
<feature type="domain" description="Sde2 ubiquitin" evidence="10">
    <location>
        <begin position="7"/>
        <end position="89"/>
    </location>
</feature>
<dbReference type="EMBL" id="ONZQ02000013">
    <property type="protein sequence ID" value="SPO05766.1"/>
    <property type="molecule type" value="Genomic_DNA"/>
</dbReference>
<feature type="region of interest" description="Disordered" evidence="9">
    <location>
        <begin position="203"/>
        <end position="283"/>
    </location>
</feature>
<reference evidence="12" key="1">
    <citation type="submission" date="2018-03" db="EMBL/GenBank/DDBJ databases">
        <authorList>
            <person name="Guldener U."/>
        </authorList>
    </citation>
    <scope>NUCLEOTIDE SEQUENCE</scope>
</reference>
<feature type="compositionally biased region" description="Basic and acidic residues" evidence="9">
    <location>
        <begin position="251"/>
        <end position="264"/>
    </location>
</feature>
<feature type="compositionally biased region" description="Basic and acidic residues" evidence="9">
    <location>
        <begin position="171"/>
        <end position="188"/>
    </location>
</feature>
<evidence type="ECO:0000256" key="7">
    <source>
        <dbReference type="ARBA" id="ARBA00023242"/>
    </source>
</evidence>
<dbReference type="GO" id="GO:0008380">
    <property type="term" value="P:RNA splicing"/>
    <property type="evidence" value="ECO:0007669"/>
    <property type="project" value="UniProtKB-KW"/>
</dbReference>
<evidence type="ECO:0000256" key="9">
    <source>
        <dbReference type="SAM" id="MobiDB-lite"/>
    </source>
</evidence>